<evidence type="ECO:0000313" key="2">
    <source>
        <dbReference type="Proteomes" id="UP000324748"/>
    </source>
</evidence>
<sequence>MRHTSAMFKNLEHILTCHEDKAVWKLDRERKLYTILVDRVSSSVEAYDAQESAVRYL</sequence>
<gene>
    <name evidence="1" type="ORF">PGT21_027651</name>
</gene>
<comment type="caution">
    <text evidence="1">The sequence shown here is derived from an EMBL/GenBank/DDBJ whole genome shotgun (WGS) entry which is preliminary data.</text>
</comment>
<dbReference type="AlphaFoldDB" id="A0A5B0R1W0"/>
<proteinExistence type="predicted"/>
<reference evidence="1 2" key="1">
    <citation type="submission" date="2019-05" db="EMBL/GenBank/DDBJ databases">
        <title>Emergence of the Ug99 lineage of the wheat stem rust pathogen through somatic hybridization.</title>
        <authorList>
            <person name="Li F."/>
            <person name="Upadhyaya N.M."/>
            <person name="Sperschneider J."/>
            <person name="Matny O."/>
            <person name="Nguyen-Phuc H."/>
            <person name="Mago R."/>
            <person name="Raley C."/>
            <person name="Miller M.E."/>
            <person name="Silverstein K.A.T."/>
            <person name="Henningsen E."/>
            <person name="Hirsch C.D."/>
            <person name="Visser B."/>
            <person name="Pretorius Z.A."/>
            <person name="Steffenson B.J."/>
            <person name="Schwessinger B."/>
            <person name="Dodds P.N."/>
            <person name="Figueroa M."/>
        </authorList>
    </citation>
    <scope>NUCLEOTIDE SEQUENCE [LARGE SCALE GENOMIC DNA]</scope>
    <source>
        <strain evidence="1">21-0</strain>
    </source>
</reference>
<evidence type="ECO:0000313" key="1">
    <source>
        <dbReference type="EMBL" id="KAA1119507.1"/>
    </source>
</evidence>
<organism evidence="1 2">
    <name type="scientific">Puccinia graminis f. sp. tritici</name>
    <dbReference type="NCBI Taxonomy" id="56615"/>
    <lineage>
        <taxon>Eukaryota</taxon>
        <taxon>Fungi</taxon>
        <taxon>Dikarya</taxon>
        <taxon>Basidiomycota</taxon>
        <taxon>Pucciniomycotina</taxon>
        <taxon>Pucciniomycetes</taxon>
        <taxon>Pucciniales</taxon>
        <taxon>Pucciniaceae</taxon>
        <taxon>Puccinia</taxon>
    </lineage>
</organism>
<dbReference type="EMBL" id="VSWC01000001">
    <property type="protein sequence ID" value="KAA1119507.1"/>
    <property type="molecule type" value="Genomic_DNA"/>
</dbReference>
<protein>
    <submittedName>
        <fullName evidence="1">Uncharacterized protein</fullName>
    </submittedName>
</protein>
<accession>A0A5B0R1W0</accession>
<name>A0A5B0R1W0_PUCGR</name>
<keyword evidence="2" id="KW-1185">Reference proteome</keyword>
<dbReference type="Proteomes" id="UP000324748">
    <property type="component" value="Unassembled WGS sequence"/>
</dbReference>